<dbReference type="CDD" id="cd11283">
    <property type="entry name" value="ADF_GMF-beta_like"/>
    <property type="match status" value="1"/>
</dbReference>
<dbReference type="GO" id="GO:0005634">
    <property type="term" value="C:nucleus"/>
    <property type="evidence" value="ECO:0007669"/>
    <property type="project" value="UniProtKB-SubCell"/>
</dbReference>
<dbReference type="Pfam" id="PF00241">
    <property type="entry name" value="Cofilin_ADF"/>
    <property type="match status" value="1"/>
</dbReference>
<evidence type="ECO:0000313" key="8">
    <source>
        <dbReference type="Proteomes" id="UP000324629"/>
    </source>
</evidence>
<comment type="caution">
    <text evidence="7">The sequence shown here is derived from an EMBL/GenBank/DDBJ whole genome shotgun (WGS) entry which is preliminary data.</text>
</comment>
<name>A0A5J4N9H5_9TREM</name>
<accession>A0A5J4N9H5</accession>
<dbReference type="PROSITE" id="PS51263">
    <property type="entry name" value="ADF_H"/>
    <property type="match status" value="1"/>
</dbReference>
<keyword evidence="8" id="KW-1185">Reference proteome</keyword>
<proteinExistence type="inferred from homology"/>
<evidence type="ECO:0000256" key="4">
    <source>
        <dbReference type="ARBA" id="ARBA00022490"/>
    </source>
</evidence>
<dbReference type="PANTHER" id="PTHR11249:SF2">
    <property type="entry name" value="GLIA MATURATION FACTOR"/>
    <property type="match status" value="1"/>
</dbReference>
<dbReference type="FunFam" id="3.40.20.10:FF:000026">
    <property type="entry name" value="Glia maturation factor"/>
    <property type="match status" value="1"/>
</dbReference>
<dbReference type="EMBL" id="QNGE01005289">
    <property type="protein sequence ID" value="KAA3672143.1"/>
    <property type="molecule type" value="Genomic_DNA"/>
</dbReference>
<feature type="domain" description="ADF-H" evidence="6">
    <location>
        <begin position="33"/>
        <end position="166"/>
    </location>
</feature>
<keyword evidence="4" id="KW-0963">Cytoplasm</keyword>
<dbReference type="GO" id="GO:0034316">
    <property type="term" value="P:negative regulation of Arp2/3 complex-mediated actin nucleation"/>
    <property type="evidence" value="ECO:0007669"/>
    <property type="project" value="TreeGrafter"/>
</dbReference>
<comment type="similarity">
    <text evidence="3">Belongs to the actin-binding proteins ADF family. GMF subfamily.</text>
</comment>
<dbReference type="GO" id="GO:0071846">
    <property type="term" value="P:actin filament debranching"/>
    <property type="evidence" value="ECO:0007669"/>
    <property type="project" value="InterPro"/>
</dbReference>
<dbReference type="PANTHER" id="PTHR11249">
    <property type="entry name" value="GLIAL FACTOR NATURATION FACTOR"/>
    <property type="match status" value="1"/>
</dbReference>
<evidence type="ECO:0000256" key="5">
    <source>
        <dbReference type="ARBA" id="ARBA00023242"/>
    </source>
</evidence>
<dbReference type="AlphaFoldDB" id="A0A5J4N9H5"/>
<gene>
    <name evidence="7" type="ORF">DEA37_0014348</name>
</gene>
<evidence type="ECO:0000256" key="3">
    <source>
        <dbReference type="ARBA" id="ARBA00010055"/>
    </source>
</evidence>
<protein>
    <recommendedName>
        <fullName evidence="6">ADF-H domain-containing protein</fullName>
    </recommendedName>
</protein>
<sequence>MLHCSLRPLVPDFHFIFVAVWWKSQTKHMSTPQVAVVADESVEILKQFKYRKSKTNDVLIMKINSKSLVVQKESFMEDTSLDELSNELPSHEPRYILITFRHEKPDGRLVYPYCMVFSTPEGCPPMLKMLYTASLSNVVQMSEVNKVFELREVEDFSENWLRENLENER</sequence>
<evidence type="ECO:0000256" key="2">
    <source>
        <dbReference type="ARBA" id="ARBA00004496"/>
    </source>
</evidence>
<dbReference type="InterPro" id="IPR011171">
    <property type="entry name" value="GMF"/>
</dbReference>
<evidence type="ECO:0000313" key="7">
    <source>
        <dbReference type="EMBL" id="KAA3672143.1"/>
    </source>
</evidence>
<dbReference type="SMART" id="SM00102">
    <property type="entry name" value="ADF"/>
    <property type="match status" value="1"/>
</dbReference>
<dbReference type="InterPro" id="IPR002108">
    <property type="entry name" value="ADF-H"/>
</dbReference>
<comment type="subcellular location">
    <subcellularLocation>
        <location evidence="2">Cytoplasm</location>
    </subcellularLocation>
    <subcellularLocation>
        <location evidence="1">Nucleus</location>
    </subcellularLocation>
</comment>
<dbReference type="InterPro" id="IPR029006">
    <property type="entry name" value="ADF-H/Gelsolin-like_dom_sf"/>
</dbReference>
<evidence type="ECO:0000256" key="1">
    <source>
        <dbReference type="ARBA" id="ARBA00004123"/>
    </source>
</evidence>
<dbReference type="SUPFAM" id="SSF55753">
    <property type="entry name" value="Actin depolymerizing proteins"/>
    <property type="match status" value="1"/>
</dbReference>
<evidence type="ECO:0000259" key="6">
    <source>
        <dbReference type="PROSITE" id="PS51263"/>
    </source>
</evidence>
<dbReference type="Gene3D" id="3.40.20.10">
    <property type="entry name" value="Severin"/>
    <property type="match status" value="1"/>
</dbReference>
<dbReference type="GO" id="GO:0071933">
    <property type="term" value="F:Arp2/3 complex binding"/>
    <property type="evidence" value="ECO:0007669"/>
    <property type="project" value="InterPro"/>
</dbReference>
<organism evidence="7 8">
    <name type="scientific">Paragonimus westermani</name>
    <dbReference type="NCBI Taxonomy" id="34504"/>
    <lineage>
        <taxon>Eukaryota</taxon>
        <taxon>Metazoa</taxon>
        <taxon>Spiralia</taxon>
        <taxon>Lophotrochozoa</taxon>
        <taxon>Platyhelminthes</taxon>
        <taxon>Trematoda</taxon>
        <taxon>Digenea</taxon>
        <taxon>Plagiorchiida</taxon>
        <taxon>Troglotremata</taxon>
        <taxon>Troglotrematidae</taxon>
        <taxon>Paragonimus</taxon>
    </lineage>
</organism>
<dbReference type="Proteomes" id="UP000324629">
    <property type="component" value="Unassembled WGS sequence"/>
</dbReference>
<reference evidence="7 8" key="1">
    <citation type="journal article" date="2019" name="Gigascience">
        <title>Whole-genome sequence of the oriental lung fluke Paragonimus westermani.</title>
        <authorList>
            <person name="Oey H."/>
            <person name="Zakrzewski M."/>
            <person name="Narain K."/>
            <person name="Devi K.R."/>
            <person name="Agatsuma T."/>
            <person name="Nawaratna S."/>
            <person name="Gobert G.N."/>
            <person name="Jones M.K."/>
            <person name="Ragan M.A."/>
            <person name="McManus D.P."/>
            <person name="Krause L."/>
        </authorList>
    </citation>
    <scope>NUCLEOTIDE SEQUENCE [LARGE SCALE GENOMIC DNA]</scope>
    <source>
        <strain evidence="7 8">IND2009</strain>
    </source>
</reference>
<dbReference type="GO" id="GO:0003779">
    <property type="term" value="F:actin binding"/>
    <property type="evidence" value="ECO:0007669"/>
    <property type="project" value="InterPro"/>
</dbReference>
<dbReference type="GO" id="GO:0030864">
    <property type="term" value="C:cortical actin cytoskeleton"/>
    <property type="evidence" value="ECO:0007669"/>
    <property type="project" value="TreeGrafter"/>
</dbReference>
<keyword evidence="5" id="KW-0539">Nucleus</keyword>